<proteinExistence type="predicted"/>
<feature type="region of interest" description="Disordered" evidence="1">
    <location>
        <begin position="172"/>
        <end position="237"/>
    </location>
</feature>
<feature type="compositionally biased region" description="Low complexity" evidence="1">
    <location>
        <begin position="190"/>
        <end position="202"/>
    </location>
</feature>
<protein>
    <recommendedName>
        <fullName evidence="2">ENTH domain-containing protein</fullName>
    </recommendedName>
</protein>
<dbReference type="Proteomes" id="UP000692954">
    <property type="component" value="Unassembled WGS sequence"/>
</dbReference>
<feature type="domain" description="ENTH" evidence="2">
    <location>
        <begin position="14"/>
        <end position="145"/>
    </location>
</feature>
<reference evidence="3" key="1">
    <citation type="submission" date="2021-01" db="EMBL/GenBank/DDBJ databases">
        <authorList>
            <consortium name="Genoscope - CEA"/>
            <person name="William W."/>
        </authorList>
    </citation>
    <scope>NUCLEOTIDE SEQUENCE</scope>
</reference>
<dbReference type="GO" id="GO:0006897">
    <property type="term" value="P:endocytosis"/>
    <property type="evidence" value="ECO:0007669"/>
    <property type="project" value="TreeGrafter"/>
</dbReference>
<dbReference type="PANTHER" id="PTHR12276:SF45">
    <property type="entry name" value="CLATHRIN INTERACTOR 1"/>
    <property type="match status" value="1"/>
</dbReference>
<sequence length="555" mass="63514">MNLQAIKEAAQQIKDKLTKSPLEQTLSESTSNENWNTPTKLLQELAEASYGYTSCDIIMKFIWKRLDSDNREWRRILKTLNIIEYLIKNGAPHCVGEFRNNISKIRSFSDFFLVDQGSDKGLSIRDKTKQLVDLLSNENLIIEERESAKKIRERLAAAGGVGAIGSNTSYQGYGSSSYESNKPKVYGQESNSSQQTSYSTNYGGLESGGGLDKYKGITNNNTNNQTNTNNTHTNNQTNTNITLNEIQWTTTQLQTVAAPFSEPVMKLAKPGEKWDVPEPKIQQQQQPQQTQQQQSQSKNLLDIFDVPQQVPLITQQQPLIAQPLQPAPSQQQNNQNEWGAFQTATPINNTIQQQQTQQQVQHNLLPNDIFTPSVPQSQSSAIFGQQILPQQNNQQQQFYQQQPQQLLNQQPQAQQNLQSLYSLQQQQNNLYQNYQINNNYQQQQQQQQQAVSYPKTQVHVTNNNQQKQQQDDFAFDEFVSATQPKINNTNQTDLLGMLDLKKEKQELEQKRQIPIASQQNMQAQLYASQSELDSFQFNYQNKVPIYGQYQYQQSR</sequence>
<dbReference type="GO" id="GO:0005768">
    <property type="term" value="C:endosome"/>
    <property type="evidence" value="ECO:0007669"/>
    <property type="project" value="TreeGrafter"/>
</dbReference>
<dbReference type="CDD" id="cd03571">
    <property type="entry name" value="ENTH"/>
    <property type="match status" value="1"/>
</dbReference>
<dbReference type="PANTHER" id="PTHR12276">
    <property type="entry name" value="EPSIN/ENT-RELATED"/>
    <property type="match status" value="1"/>
</dbReference>
<dbReference type="PROSITE" id="PS50942">
    <property type="entry name" value="ENTH"/>
    <property type="match status" value="1"/>
</dbReference>
<keyword evidence="4" id="KW-1185">Reference proteome</keyword>
<dbReference type="GO" id="GO:0030125">
    <property type="term" value="C:clathrin vesicle coat"/>
    <property type="evidence" value="ECO:0007669"/>
    <property type="project" value="TreeGrafter"/>
</dbReference>
<dbReference type="InterPro" id="IPR013809">
    <property type="entry name" value="ENTH"/>
</dbReference>
<organism evidence="3 4">
    <name type="scientific">Paramecium sonneborni</name>
    <dbReference type="NCBI Taxonomy" id="65129"/>
    <lineage>
        <taxon>Eukaryota</taxon>
        <taxon>Sar</taxon>
        <taxon>Alveolata</taxon>
        <taxon>Ciliophora</taxon>
        <taxon>Intramacronucleata</taxon>
        <taxon>Oligohymenophorea</taxon>
        <taxon>Peniculida</taxon>
        <taxon>Parameciidae</taxon>
        <taxon>Paramecium</taxon>
    </lineage>
</organism>
<dbReference type="FunFam" id="1.25.40.90:FF:000006">
    <property type="entry name" value="Clathrin interactor 1"/>
    <property type="match status" value="1"/>
</dbReference>
<evidence type="ECO:0000256" key="1">
    <source>
        <dbReference type="SAM" id="MobiDB-lite"/>
    </source>
</evidence>
<evidence type="ECO:0000313" key="4">
    <source>
        <dbReference type="Proteomes" id="UP000692954"/>
    </source>
</evidence>
<dbReference type="OrthoDB" id="4033880at2759"/>
<comment type="caution">
    <text evidence="3">The sequence shown here is derived from an EMBL/GenBank/DDBJ whole genome shotgun (WGS) entry which is preliminary data.</text>
</comment>
<dbReference type="Pfam" id="PF01417">
    <property type="entry name" value="ENTH"/>
    <property type="match status" value="1"/>
</dbReference>
<dbReference type="GO" id="GO:0005543">
    <property type="term" value="F:phospholipid binding"/>
    <property type="evidence" value="ECO:0007669"/>
    <property type="project" value="TreeGrafter"/>
</dbReference>
<name>A0A8S1MQX5_9CILI</name>
<dbReference type="GO" id="GO:0005886">
    <property type="term" value="C:plasma membrane"/>
    <property type="evidence" value="ECO:0007669"/>
    <property type="project" value="TreeGrafter"/>
</dbReference>
<dbReference type="EMBL" id="CAJJDN010000045">
    <property type="protein sequence ID" value="CAD8083427.1"/>
    <property type="molecule type" value="Genomic_DNA"/>
</dbReference>
<gene>
    <name evidence="3" type="ORF">PSON_ATCC_30995.1.T0450080</name>
</gene>
<dbReference type="SMART" id="SM00273">
    <property type="entry name" value="ENTH"/>
    <property type="match status" value="1"/>
</dbReference>
<dbReference type="AlphaFoldDB" id="A0A8S1MQX5"/>
<evidence type="ECO:0000313" key="3">
    <source>
        <dbReference type="EMBL" id="CAD8083427.1"/>
    </source>
</evidence>
<dbReference type="GO" id="GO:0030276">
    <property type="term" value="F:clathrin binding"/>
    <property type="evidence" value="ECO:0007669"/>
    <property type="project" value="TreeGrafter"/>
</dbReference>
<accession>A0A8S1MQX5</accession>
<evidence type="ECO:0000259" key="2">
    <source>
        <dbReference type="PROSITE" id="PS50942"/>
    </source>
</evidence>
<feature type="compositionally biased region" description="Low complexity" evidence="1">
    <location>
        <begin position="217"/>
        <end position="237"/>
    </location>
</feature>